<keyword evidence="2 5" id="KW-0032">Aminotransferase</keyword>
<name>A0A369BD03_9FIRM</name>
<dbReference type="InterPro" id="IPR015422">
    <property type="entry name" value="PyrdxlP-dep_Trfase_small"/>
</dbReference>
<dbReference type="SUPFAM" id="SSF53383">
    <property type="entry name" value="PLP-dependent transferases"/>
    <property type="match status" value="1"/>
</dbReference>
<dbReference type="InterPro" id="IPR015421">
    <property type="entry name" value="PyrdxlP-dep_Trfase_major"/>
</dbReference>
<dbReference type="InterPro" id="IPR015424">
    <property type="entry name" value="PyrdxlP-dep_Trfase"/>
</dbReference>
<dbReference type="RefSeq" id="WP_114296501.1">
    <property type="nucleotide sequence ID" value="NZ_QPJT01000003.1"/>
</dbReference>
<evidence type="ECO:0000259" key="4">
    <source>
        <dbReference type="Pfam" id="PF00155"/>
    </source>
</evidence>
<dbReference type="Gene3D" id="3.90.1150.10">
    <property type="entry name" value="Aspartate Aminotransferase, domain 1"/>
    <property type="match status" value="1"/>
</dbReference>
<dbReference type="Proteomes" id="UP000253034">
    <property type="component" value="Unassembled WGS sequence"/>
</dbReference>
<comment type="caution">
    <text evidence="5">The sequence shown here is derived from an EMBL/GenBank/DDBJ whole genome shotgun (WGS) entry which is preliminary data.</text>
</comment>
<dbReference type="GO" id="GO:0030170">
    <property type="term" value="F:pyridoxal phosphate binding"/>
    <property type="evidence" value="ECO:0007669"/>
    <property type="project" value="InterPro"/>
</dbReference>
<feature type="domain" description="Aminotransferase class I/classII large" evidence="4">
    <location>
        <begin position="51"/>
        <end position="375"/>
    </location>
</feature>
<accession>A0A369BD03</accession>
<dbReference type="CDD" id="cd00609">
    <property type="entry name" value="AAT_like"/>
    <property type="match status" value="1"/>
</dbReference>
<protein>
    <submittedName>
        <fullName evidence="5">Aspartate/methionine/tyrosine aminotransferase</fullName>
    </submittedName>
</protein>
<evidence type="ECO:0000256" key="3">
    <source>
        <dbReference type="ARBA" id="ARBA00022679"/>
    </source>
</evidence>
<reference evidence="5 6" key="1">
    <citation type="submission" date="2018-07" db="EMBL/GenBank/DDBJ databases">
        <title>Genomic Encyclopedia of Type Strains, Phase IV (KMG-IV): sequencing the most valuable type-strain genomes for metagenomic binning, comparative biology and taxonomic classification.</title>
        <authorList>
            <person name="Goeker M."/>
        </authorList>
    </citation>
    <scope>NUCLEOTIDE SEQUENCE [LARGE SCALE GENOMIC DNA]</scope>
    <source>
        <strain evidence="5 6">DSM 27016</strain>
    </source>
</reference>
<comment type="cofactor">
    <cofactor evidence="1">
        <name>pyridoxal 5'-phosphate</name>
        <dbReference type="ChEBI" id="CHEBI:597326"/>
    </cofactor>
</comment>
<dbReference type="InterPro" id="IPR004839">
    <property type="entry name" value="Aminotransferase_I/II_large"/>
</dbReference>
<dbReference type="GO" id="GO:0008483">
    <property type="term" value="F:transaminase activity"/>
    <property type="evidence" value="ECO:0007669"/>
    <property type="project" value="UniProtKB-KW"/>
</dbReference>
<evidence type="ECO:0000313" key="5">
    <source>
        <dbReference type="EMBL" id="RCX19442.1"/>
    </source>
</evidence>
<dbReference type="OrthoDB" id="9802328at2"/>
<dbReference type="EMBL" id="QPJT01000003">
    <property type="protein sequence ID" value="RCX19442.1"/>
    <property type="molecule type" value="Genomic_DNA"/>
</dbReference>
<keyword evidence="6" id="KW-1185">Reference proteome</keyword>
<dbReference type="PANTHER" id="PTHR42832:SF3">
    <property type="entry name" value="L-GLUTAMINE--4-(METHYLSULFANYL)-2-OXOBUTANOATE AMINOTRANSFERASE"/>
    <property type="match status" value="1"/>
</dbReference>
<evidence type="ECO:0000313" key="6">
    <source>
        <dbReference type="Proteomes" id="UP000253034"/>
    </source>
</evidence>
<keyword evidence="3 5" id="KW-0808">Transferase</keyword>
<dbReference type="PANTHER" id="PTHR42832">
    <property type="entry name" value="AMINO ACID AMINOTRANSFERASE"/>
    <property type="match status" value="1"/>
</dbReference>
<dbReference type="InterPro" id="IPR050881">
    <property type="entry name" value="LL-DAP_aminotransferase"/>
</dbReference>
<dbReference type="Gene3D" id="3.40.640.10">
    <property type="entry name" value="Type I PLP-dependent aspartate aminotransferase-like (Major domain)"/>
    <property type="match status" value="1"/>
</dbReference>
<dbReference type="AlphaFoldDB" id="A0A369BD03"/>
<proteinExistence type="predicted"/>
<evidence type="ECO:0000256" key="1">
    <source>
        <dbReference type="ARBA" id="ARBA00001933"/>
    </source>
</evidence>
<sequence length="423" mass="48543">MINPNFLVAREYYNEVYKKYLFFNSFYGKAYKQEFMDLFSASTFSKVVPQILAKEEYAQLLTEGNYYQNYPSPEGDQGFLDTFRLFIKRIYNLDISRLGTMVCQGTMQAIDAVSTILTGKVVFVMDSTVTFAKSIPAANGAKVVLIKTNNGLIDLEDLEEKILQYEEKDWMYLYLNYPNNPTGSQVTLDELNKIVSLTQKYNLRVVHDHDICLTSYSEDRPVISLFHCEAAFNNCIEIYTLSKEFGLSGLRVGIIVGNEELVNAIKYHNYEMNVMVPLFNQKVAELAIKKIDPPQVRERISRSMETLVSGFRDLGWSDLKFPHAGISFLLPVPKSFEEEYGNKSGELFAFHLQKDFGISVGPAVCNCFDKANYIRVLSMESKAACERMFLRLKGKISPDMRPPKALYNEYEEMSKISRNYNIR</sequence>
<gene>
    <name evidence="5" type="ORF">DFR58_103188</name>
</gene>
<evidence type="ECO:0000256" key="2">
    <source>
        <dbReference type="ARBA" id="ARBA00022576"/>
    </source>
</evidence>
<dbReference type="Pfam" id="PF00155">
    <property type="entry name" value="Aminotran_1_2"/>
    <property type="match status" value="1"/>
</dbReference>
<organism evidence="5 6">
    <name type="scientific">Anaerobacterium chartisolvens</name>
    <dbReference type="NCBI Taxonomy" id="1297424"/>
    <lineage>
        <taxon>Bacteria</taxon>
        <taxon>Bacillati</taxon>
        <taxon>Bacillota</taxon>
        <taxon>Clostridia</taxon>
        <taxon>Eubacteriales</taxon>
        <taxon>Oscillospiraceae</taxon>
        <taxon>Anaerobacterium</taxon>
    </lineage>
</organism>